<reference evidence="4 5" key="1">
    <citation type="journal article" date="2014" name="Int. J. Syst. Evol. Microbiol.">
        <title>Complete genome sequence of Corynebacterium casei LMG S-19264T (=DSM 44701T), isolated from a smear-ripened cheese.</title>
        <authorList>
            <consortium name="US DOE Joint Genome Institute (JGI-PGF)"/>
            <person name="Walter F."/>
            <person name="Albersmeier A."/>
            <person name="Kalinowski J."/>
            <person name="Ruckert C."/>
        </authorList>
    </citation>
    <scope>NUCLEOTIDE SEQUENCE [LARGE SCALE GENOMIC DNA]</scope>
    <source>
        <strain evidence="4 5">CGMCC 1.9161</strain>
    </source>
</reference>
<dbReference type="NCBIfam" id="TIGR01428">
    <property type="entry name" value="HAD_type_II"/>
    <property type="match status" value="1"/>
</dbReference>
<dbReference type="PANTHER" id="PTHR43316">
    <property type="entry name" value="HYDROLASE, HALOACID DELAHOGENASE-RELATED"/>
    <property type="match status" value="1"/>
</dbReference>
<dbReference type="Gene3D" id="1.10.150.240">
    <property type="entry name" value="Putative phosphatase, domain 2"/>
    <property type="match status" value="1"/>
</dbReference>
<dbReference type="SFLD" id="SFLDF00045">
    <property type="entry name" value="2-haloacid_dehalogenase"/>
    <property type="match status" value="1"/>
</dbReference>
<dbReference type="Pfam" id="PF00702">
    <property type="entry name" value="Hydrolase"/>
    <property type="match status" value="1"/>
</dbReference>
<gene>
    <name evidence="4" type="ORF">GCM10011322_25710</name>
</gene>
<dbReference type="InterPro" id="IPR006439">
    <property type="entry name" value="HAD-SF_hydro_IA"/>
</dbReference>
<dbReference type="Gene3D" id="3.40.50.1000">
    <property type="entry name" value="HAD superfamily/HAD-like"/>
    <property type="match status" value="1"/>
</dbReference>
<dbReference type="InterPro" id="IPR036412">
    <property type="entry name" value="HAD-like_sf"/>
</dbReference>
<dbReference type="NCBIfam" id="TIGR01493">
    <property type="entry name" value="HAD-SF-IA-v2"/>
    <property type="match status" value="1"/>
</dbReference>
<dbReference type="InterPro" id="IPR023198">
    <property type="entry name" value="PGP-like_dom2"/>
</dbReference>
<proteinExistence type="inferred from homology"/>
<dbReference type="InterPro" id="IPR023214">
    <property type="entry name" value="HAD_sf"/>
</dbReference>
<dbReference type="EC" id="3.8.1.2" evidence="3"/>
<evidence type="ECO:0000256" key="2">
    <source>
        <dbReference type="ARBA" id="ARBA00022801"/>
    </source>
</evidence>
<comment type="caution">
    <text evidence="4">The sequence shown here is derived from an EMBL/GenBank/DDBJ whole genome shotgun (WGS) entry which is preliminary data.</text>
</comment>
<dbReference type="PANTHER" id="PTHR43316:SF3">
    <property type="entry name" value="HALOACID DEHALOGENASE, TYPE II (AFU_ORTHOLOGUE AFUA_2G07750)-RELATED"/>
    <property type="match status" value="1"/>
</dbReference>
<evidence type="ECO:0000256" key="3">
    <source>
        <dbReference type="RuleBase" id="RU368077"/>
    </source>
</evidence>
<sequence>MPNARSVVVFDAFGTLFDVHSAVARNAASIGPASVHLSEIWRAKQLEYTWTLSLMGRYEPFWRLTERALDQALARSPEVDPVVRDTLLTSYRALDAYPEVPGTLARLKARGARTAILSNGDEAMLADAVASAGIGGAFDAVLSVDRVRVFKTDPRTYALVEQEFGCGREDVLFVSSNRWDVAGAVAFGFEAAWVNRAGVPDEYADLAAAMVVGTLDAIR</sequence>
<dbReference type="AlphaFoldDB" id="A0A917V4R4"/>
<comment type="similarity">
    <text evidence="1 3">Belongs to the HAD-like hydrolase superfamily. S-2-haloalkanoic acid dehalogenase family.</text>
</comment>
<protein>
    <recommendedName>
        <fullName evidence="3">(S)-2-haloacid dehalogenase</fullName>
        <ecNumber evidence="3">3.8.1.2</ecNumber>
    </recommendedName>
    <alternativeName>
        <fullName evidence="3">2-haloalkanoic acid dehalogenase</fullName>
    </alternativeName>
    <alternativeName>
        <fullName evidence="3">Halocarboxylic acid halidohydrolase</fullName>
    </alternativeName>
    <alternativeName>
        <fullName evidence="3">L-2-haloacid dehalogenase</fullName>
    </alternativeName>
</protein>
<dbReference type="RefSeq" id="WP_188913578.1">
    <property type="nucleotide sequence ID" value="NZ_BMMF01000007.1"/>
</dbReference>
<accession>A0A917V4R4</accession>
<comment type="catalytic activity">
    <reaction evidence="3">
        <text>an (S)-2-haloacid + H2O = a (2R)-2-hydroxycarboxylate + a halide anion + H(+)</text>
        <dbReference type="Rhea" id="RHEA:11192"/>
        <dbReference type="ChEBI" id="CHEBI:15377"/>
        <dbReference type="ChEBI" id="CHEBI:15378"/>
        <dbReference type="ChEBI" id="CHEBI:16042"/>
        <dbReference type="ChEBI" id="CHEBI:58314"/>
        <dbReference type="ChEBI" id="CHEBI:137405"/>
        <dbReference type="EC" id="3.8.1.2"/>
    </reaction>
</comment>
<dbReference type="SFLD" id="SFLDG01129">
    <property type="entry name" value="C1.5:_HAD__Beta-PGM__Phosphata"/>
    <property type="match status" value="1"/>
</dbReference>
<keyword evidence="5" id="KW-1185">Reference proteome</keyword>
<dbReference type="GO" id="GO:0018784">
    <property type="term" value="F:(S)-2-haloacid dehalogenase activity"/>
    <property type="evidence" value="ECO:0007669"/>
    <property type="project" value="UniProtKB-UniRule"/>
</dbReference>
<dbReference type="SFLD" id="SFLDG01135">
    <property type="entry name" value="C1.5.6:_HAD__Beta-PGM__Phospha"/>
    <property type="match status" value="1"/>
</dbReference>
<comment type="function">
    <text evidence="3">Catalyzes the hydrolytic dehalogenation of small (S)-2-haloalkanoic acids to yield the corresponding (R)-2-hydroxyalkanoic acids.</text>
</comment>
<name>A0A917V4R4_9HYPH</name>
<dbReference type="EMBL" id="BMMF01000007">
    <property type="protein sequence ID" value="GGK37520.1"/>
    <property type="molecule type" value="Genomic_DNA"/>
</dbReference>
<dbReference type="PRINTS" id="PR00413">
    <property type="entry name" value="HADHALOGNASE"/>
</dbReference>
<dbReference type="CDD" id="cd02588">
    <property type="entry name" value="HAD_L2-DEX"/>
    <property type="match status" value="1"/>
</dbReference>
<evidence type="ECO:0000256" key="1">
    <source>
        <dbReference type="ARBA" id="ARBA00008106"/>
    </source>
</evidence>
<organism evidence="4 5">
    <name type="scientific">Salinarimonas ramus</name>
    <dbReference type="NCBI Taxonomy" id="690164"/>
    <lineage>
        <taxon>Bacteria</taxon>
        <taxon>Pseudomonadati</taxon>
        <taxon>Pseudomonadota</taxon>
        <taxon>Alphaproteobacteria</taxon>
        <taxon>Hyphomicrobiales</taxon>
        <taxon>Salinarimonadaceae</taxon>
        <taxon>Salinarimonas</taxon>
    </lineage>
</organism>
<dbReference type="InterPro" id="IPR006328">
    <property type="entry name" value="2-HAD"/>
</dbReference>
<keyword evidence="2 3" id="KW-0378">Hydrolase</keyword>
<evidence type="ECO:0000313" key="4">
    <source>
        <dbReference type="EMBL" id="GGK37520.1"/>
    </source>
</evidence>
<evidence type="ECO:0000313" key="5">
    <source>
        <dbReference type="Proteomes" id="UP000600449"/>
    </source>
</evidence>
<dbReference type="SFLD" id="SFLDS00003">
    <property type="entry name" value="Haloacid_Dehalogenase"/>
    <property type="match status" value="1"/>
</dbReference>
<dbReference type="SUPFAM" id="SSF56784">
    <property type="entry name" value="HAD-like"/>
    <property type="match status" value="1"/>
</dbReference>
<dbReference type="Proteomes" id="UP000600449">
    <property type="component" value="Unassembled WGS sequence"/>
</dbReference>
<dbReference type="InterPro" id="IPR051540">
    <property type="entry name" value="S-2-haloacid_dehalogenase"/>
</dbReference>